<dbReference type="Pfam" id="PF13542">
    <property type="entry name" value="HTH_Tnp_ISL3"/>
    <property type="match status" value="1"/>
</dbReference>
<feature type="domain" description="Transposase IS204/IS1001/IS1096/IS1165 DDE" evidence="2">
    <location>
        <begin position="163"/>
        <end position="417"/>
    </location>
</feature>
<comment type="caution">
    <text evidence="5">The sequence shown here is derived from an EMBL/GenBank/DDBJ whole genome shotgun (WGS) entry which is preliminary data.</text>
</comment>
<evidence type="ECO:0000259" key="4">
    <source>
        <dbReference type="Pfam" id="PF14690"/>
    </source>
</evidence>
<accession>A0A557XEH9</accession>
<gene>
    <name evidence="5" type="ORF">FPZ47_22615</name>
</gene>
<dbReference type="InterPro" id="IPR047951">
    <property type="entry name" value="Transpos_ISL3"/>
</dbReference>
<dbReference type="InterPro" id="IPR002560">
    <property type="entry name" value="Transposase_DDE"/>
</dbReference>
<dbReference type="InterPro" id="IPR029261">
    <property type="entry name" value="Transposase_Znf"/>
</dbReference>
<evidence type="ECO:0000259" key="2">
    <source>
        <dbReference type="Pfam" id="PF01610"/>
    </source>
</evidence>
<name>A0A557XEH9_9MYCO</name>
<dbReference type="AlphaFoldDB" id="A0A557XEH9"/>
<feature type="domain" description="Transposase IS204/IS1001/IS1096/IS1165 zinc-finger" evidence="4">
    <location>
        <begin position="47"/>
        <end position="92"/>
    </location>
</feature>
<evidence type="ECO:0000256" key="1">
    <source>
        <dbReference type="SAM" id="MobiDB-lite"/>
    </source>
</evidence>
<evidence type="ECO:0000259" key="3">
    <source>
        <dbReference type="Pfam" id="PF13542"/>
    </source>
</evidence>
<proteinExistence type="predicted"/>
<organism evidence="5 6">
    <name type="scientific">Mycobacterium helveticum</name>
    <dbReference type="NCBI Taxonomy" id="2592811"/>
    <lineage>
        <taxon>Bacteria</taxon>
        <taxon>Bacillati</taxon>
        <taxon>Actinomycetota</taxon>
        <taxon>Actinomycetes</taxon>
        <taxon>Mycobacteriales</taxon>
        <taxon>Mycobacteriaceae</taxon>
        <taxon>Mycobacterium</taxon>
    </lineage>
</organism>
<dbReference type="Pfam" id="PF14690">
    <property type="entry name" value="Zn_ribbon_ISL3"/>
    <property type="match status" value="1"/>
</dbReference>
<dbReference type="EMBL" id="VMQU01000130">
    <property type="protein sequence ID" value="TVS83967.1"/>
    <property type="molecule type" value="Genomic_DNA"/>
</dbReference>
<dbReference type="OrthoDB" id="3238779at2"/>
<evidence type="ECO:0000313" key="6">
    <source>
        <dbReference type="Proteomes" id="UP000320513"/>
    </source>
</evidence>
<dbReference type="Proteomes" id="UP000320513">
    <property type="component" value="Unassembled WGS sequence"/>
</dbReference>
<dbReference type="Pfam" id="PF01610">
    <property type="entry name" value="DDE_Tnp_ISL3"/>
    <property type="match status" value="1"/>
</dbReference>
<evidence type="ECO:0000313" key="5">
    <source>
        <dbReference type="EMBL" id="TVS83967.1"/>
    </source>
</evidence>
<dbReference type="InterPro" id="IPR032877">
    <property type="entry name" value="Transposase_HTH"/>
</dbReference>
<protein>
    <submittedName>
        <fullName evidence="5">ISL3 family transposase</fullName>
    </submittedName>
</protein>
<dbReference type="NCBIfam" id="NF033550">
    <property type="entry name" value="transpos_ISL3"/>
    <property type="match status" value="1"/>
</dbReference>
<reference evidence="5 6" key="1">
    <citation type="submission" date="2019-07" db="EMBL/GenBank/DDBJ databases">
        <title>New Mycobacterium species.</title>
        <authorList>
            <person name="Tortoli E."/>
            <person name="Ghielmetti G."/>
            <person name="Friedel U."/>
            <person name="Trovato A."/>
        </authorList>
    </citation>
    <scope>NUCLEOTIDE SEQUENCE [LARGE SCALE GENOMIC DNA]</scope>
    <source>
        <strain evidence="5 6">16-83</strain>
    </source>
</reference>
<feature type="domain" description="Transposase IS204/IS1001/IS1096/IS1165 helix-turn-helix" evidence="3">
    <location>
        <begin position="97"/>
        <end position="147"/>
    </location>
</feature>
<keyword evidence="6" id="KW-1185">Reference proteome</keyword>
<dbReference type="PANTHER" id="PTHR33498:SF1">
    <property type="entry name" value="TRANSPOSASE FOR INSERTION SEQUENCE ELEMENT IS1557"/>
    <property type="match status" value="1"/>
</dbReference>
<feature type="region of interest" description="Disordered" evidence="1">
    <location>
        <begin position="272"/>
        <end position="293"/>
    </location>
</feature>
<sequence length="444" mass="50017">MRNVRLWRALLGVDQRTVIEDIEVEEDDADGETLVVARVRPRSGVSRRCGRCGRRAPWYDRGAGPRRWPGLDWGTVQVVLEAEAPRVNCPAHGPTVVAVPWARHHAGHTHAFDDTVAWLAVACSKTAVCELMRIAWRTVGAIVARVWADTDKRIDRFADLRRIGIDEISYKRHHKYLTVVVDHDSGRLVWAAPGRGTATLRRFFDALGSERCAQITHVSADAADWIAAVVAERCPTAIRCADPFHVVAWATEALDAERRRAWNDARALARSEPRWGRGRPGKNTAPRPGHERARQLKGARYALWKNPEDLTERQSAKLAWIARTDPRLYRAYLLKEGLRQVFSVKGEEGKQALDRWISWARRCRIPVFVELAGRIVKHREAIDAALDHGLSQGLIESTNTKIRLLTRIAFGFRSPEARIALAMLALGGHRPALPGRHKHPRISQ</sequence>
<dbReference type="RefSeq" id="WP_144955419.1">
    <property type="nucleotide sequence ID" value="NZ_VMQU01000130.1"/>
</dbReference>
<dbReference type="PANTHER" id="PTHR33498">
    <property type="entry name" value="TRANSPOSASE FOR INSERTION SEQUENCE ELEMENT IS1557"/>
    <property type="match status" value="1"/>
</dbReference>